<dbReference type="PANTHER" id="PTHR33513:SF45">
    <property type="entry name" value="CYTOPLASMIC TRNA 2-THIOLATION PROTEIN"/>
    <property type="match status" value="1"/>
</dbReference>
<reference evidence="2 3" key="3">
    <citation type="journal article" date="2010" name="BMC Genomics">
        <title>Transcriptome sequencing and comparative analysis of cucumber flowers with different sex types.</title>
        <authorList>
            <person name="Guo S."/>
            <person name="Zheng Y."/>
            <person name="Joung J.G."/>
            <person name="Liu S."/>
            <person name="Zhang Z."/>
            <person name="Crasta O.R."/>
            <person name="Sobral B.W."/>
            <person name="Xu Y."/>
            <person name="Huang S."/>
            <person name="Fei Z."/>
        </authorList>
    </citation>
    <scope>NUCLEOTIDE SEQUENCE [LARGE SCALE GENOMIC DNA]</scope>
    <source>
        <strain evidence="3">cv. 9930</strain>
    </source>
</reference>
<organism evidence="2 3">
    <name type="scientific">Cucumis sativus</name>
    <name type="common">Cucumber</name>
    <dbReference type="NCBI Taxonomy" id="3659"/>
    <lineage>
        <taxon>Eukaryota</taxon>
        <taxon>Viridiplantae</taxon>
        <taxon>Streptophyta</taxon>
        <taxon>Embryophyta</taxon>
        <taxon>Tracheophyta</taxon>
        <taxon>Spermatophyta</taxon>
        <taxon>Magnoliopsida</taxon>
        <taxon>eudicotyledons</taxon>
        <taxon>Gunneridae</taxon>
        <taxon>Pentapetalae</taxon>
        <taxon>rosids</taxon>
        <taxon>fabids</taxon>
        <taxon>Cucurbitales</taxon>
        <taxon>Cucurbitaceae</taxon>
        <taxon>Benincaseae</taxon>
        <taxon>Cucumis</taxon>
    </lineage>
</organism>
<dbReference type="PANTHER" id="PTHR33513">
    <property type="entry name" value="OS06G0523300 PROTEIN"/>
    <property type="match status" value="1"/>
</dbReference>
<dbReference type="AlphaFoldDB" id="A0A0A0KQE9"/>
<name>A0A0A0KQE9_CUCSA</name>
<accession>A0A0A0KQE9</accession>
<keyword evidence="3" id="KW-1185">Reference proteome</keyword>
<gene>
    <name evidence="2" type="ORF">Csa_5G440080</name>
</gene>
<evidence type="ECO:0000259" key="1">
    <source>
        <dbReference type="Pfam" id="PF24847"/>
    </source>
</evidence>
<sequence>MSLHYPKYTKRDYEKMEEGKLDLLLKHVLYSIFSKNVYMLARFDFLHFSLNWCLPSFISLYCGWRKNTSFPCWDYNKISCVIGFWNNAEKLKTYDEMIIGEHSRELDLDANIVRTKENLPISVLLAKMKM</sequence>
<reference evidence="2 3" key="2">
    <citation type="journal article" date="2009" name="PLoS ONE">
        <title>An integrated genetic and cytogenetic map of the cucumber genome.</title>
        <authorList>
            <person name="Ren Y."/>
            <person name="Zhang Z."/>
            <person name="Liu J."/>
            <person name="Staub J.E."/>
            <person name="Han Y."/>
            <person name="Cheng Z."/>
            <person name="Li X."/>
            <person name="Lu J."/>
            <person name="Miao H."/>
            <person name="Kang H."/>
            <person name="Xie B."/>
            <person name="Gu X."/>
            <person name="Wang X."/>
            <person name="Du Y."/>
            <person name="Jin W."/>
            <person name="Huang S."/>
        </authorList>
    </citation>
    <scope>NUCLEOTIDE SEQUENCE [LARGE SCALE GENOMIC DNA]</scope>
    <source>
        <strain evidence="3">cv. 9930</strain>
    </source>
</reference>
<dbReference type="Pfam" id="PF24847">
    <property type="entry name" value="DUF7722"/>
    <property type="match status" value="1"/>
</dbReference>
<evidence type="ECO:0000313" key="2">
    <source>
        <dbReference type="EMBL" id="KGN51094.1"/>
    </source>
</evidence>
<proteinExistence type="predicted"/>
<protein>
    <recommendedName>
        <fullName evidence="1">DUF7722 domain-containing protein</fullName>
    </recommendedName>
</protein>
<evidence type="ECO:0000313" key="3">
    <source>
        <dbReference type="Proteomes" id="UP000029981"/>
    </source>
</evidence>
<dbReference type="InterPro" id="IPR056139">
    <property type="entry name" value="DUF7722"/>
</dbReference>
<reference evidence="2 3" key="1">
    <citation type="journal article" date="2009" name="Nat. Genet.">
        <title>The genome of the cucumber, Cucumis sativus L.</title>
        <authorList>
            <person name="Huang S."/>
            <person name="Li R."/>
            <person name="Zhang Z."/>
            <person name="Li L."/>
            <person name="Gu X."/>
            <person name="Fan W."/>
            <person name="Lucas W.J."/>
            <person name="Wang X."/>
            <person name="Xie B."/>
            <person name="Ni P."/>
            <person name="Ren Y."/>
            <person name="Zhu H."/>
            <person name="Li J."/>
            <person name="Lin K."/>
            <person name="Jin W."/>
            <person name="Fei Z."/>
            <person name="Li G."/>
            <person name="Staub J."/>
            <person name="Kilian A."/>
            <person name="van der Vossen E.A."/>
            <person name="Wu Y."/>
            <person name="Guo J."/>
            <person name="He J."/>
            <person name="Jia Z."/>
            <person name="Ren Y."/>
            <person name="Tian G."/>
            <person name="Lu Y."/>
            <person name="Ruan J."/>
            <person name="Qian W."/>
            <person name="Wang M."/>
            <person name="Huang Q."/>
            <person name="Li B."/>
            <person name="Xuan Z."/>
            <person name="Cao J."/>
            <person name="Asan"/>
            <person name="Wu Z."/>
            <person name="Zhang J."/>
            <person name="Cai Q."/>
            <person name="Bai Y."/>
            <person name="Zhao B."/>
            <person name="Han Y."/>
            <person name="Li Y."/>
            <person name="Li X."/>
            <person name="Wang S."/>
            <person name="Shi Q."/>
            <person name="Liu S."/>
            <person name="Cho W.K."/>
            <person name="Kim J.Y."/>
            <person name="Xu Y."/>
            <person name="Heller-Uszynska K."/>
            <person name="Miao H."/>
            <person name="Cheng Z."/>
            <person name="Zhang S."/>
            <person name="Wu J."/>
            <person name="Yang Y."/>
            <person name="Kang H."/>
            <person name="Li M."/>
            <person name="Liang H."/>
            <person name="Ren X."/>
            <person name="Shi Z."/>
            <person name="Wen M."/>
            <person name="Jian M."/>
            <person name="Yang H."/>
            <person name="Zhang G."/>
            <person name="Yang Z."/>
            <person name="Chen R."/>
            <person name="Liu S."/>
            <person name="Li J."/>
            <person name="Ma L."/>
            <person name="Liu H."/>
            <person name="Zhou Y."/>
            <person name="Zhao J."/>
            <person name="Fang X."/>
            <person name="Li G."/>
            <person name="Fang L."/>
            <person name="Li Y."/>
            <person name="Liu D."/>
            <person name="Zheng H."/>
            <person name="Zhang Y."/>
            <person name="Qin N."/>
            <person name="Li Z."/>
            <person name="Yang G."/>
            <person name="Yang S."/>
            <person name="Bolund L."/>
            <person name="Kristiansen K."/>
            <person name="Zheng H."/>
            <person name="Li S."/>
            <person name="Zhang X."/>
            <person name="Yang H."/>
            <person name="Wang J."/>
            <person name="Sun R."/>
            <person name="Zhang B."/>
            <person name="Jiang S."/>
            <person name="Wang J."/>
            <person name="Du Y."/>
            <person name="Li S."/>
        </authorList>
    </citation>
    <scope>NUCLEOTIDE SEQUENCE [LARGE SCALE GENOMIC DNA]</scope>
    <source>
        <strain evidence="3">cv. 9930</strain>
    </source>
</reference>
<dbReference type="Proteomes" id="UP000029981">
    <property type="component" value="Chromosome 5"/>
</dbReference>
<feature type="domain" description="DUF7722" evidence="1">
    <location>
        <begin position="5"/>
        <end position="26"/>
    </location>
</feature>
<dbReference type="Gramene" id="KGN51094">
    <property type="protein sequence ID" value="KGN51094"/>
    <property type="gene ID" value="Csa_5G440080"/>
</dbReference>
<dbReference type="EMBL" id="CM002926">
    <property type="protein sequence ID" value="KGN51094.1"/>
    <property type="molecule type" value="Genomic_DNA"/>
</dbReference>
<reference evidence="2 3" key="4">
    <citation type="journal article" date="2011" name="BMC Genomics">
        <title>RNA-Seq improves annotation of protein-coding genes in the cucumber genome.</title>
        <authorList>
            <person name="Li Z."/>
            <person name="Zhang Z."/>
            <person name="Yan P."/>
            <person name="Huang S."/>
            <person name="Fei Z."/>
            <person name="Lin K."/>
        </authorList>
    </citation>
    <scope>NUCLEOTIDE SEQUENCE [LARGE SCALE GENOMIC DNA]</scope>
    <source>
        <strain evidence="3">cv. 9930</strain>
    </source>
</reference>